<reference evidence="2 3" key="1">
    <citation type="submission" date="2024-05" db="EMBL/GenBank/DDBJ databases">
        <title>Roseateles sp. 2.12 16S ribosomal RNA gene Genome sequencing and assembly.</title>
        <authorList>
            <person name="Woo H."/>
        </authorList>
    </citation>
    <scope>NUCLEOTIDE SEQUENCE [LARGE SCALE GENOMIC DNA]</scope>
    <source>
        <strain evidence="2 3">2.12</strain>
    </source>
</reference>
<keyword evidence="1" id="KW-0472">Membrane</keyword>
<dbReference type="InterPro" id="IPR018643">
    <property type="entry name" value="DUF2069_membrane"/>
</dbReference>
<accession>A0ABV0GFR3</accession>
<feature type="transmembrane region" description="Helical" evidence="1">
    <location>
        <begin position="100"/>
        <end position="121"/>
    </location>
</feature>
<keyword evidence="1" id="KW-1133">Transmembrane helix</keyword>
<feature type="transmembrane region" description="Helical" evidence="1">
    <location>
        <begin position="27"/>
        <end position="50"/>
    </location>
</feature>
<comment type="caution">
    <text evidence="2">The sequence shown here is derived from an EMBL/GenBank/DDBJ whole genome shotgun (WGS) entry which is preliminary data.</text>
</comment>
<keyword evidence="1" id="KW-0812">Transmembrane</keyword>
<name>A0ABV0GFR3_9BURK</name>
<organism evidence="2 3">
    <name type="scientific">Roseateles flavus</name>
    <dbReference type="NCBI Taxonomy" id="3149041"/>
    <lineage>
        <taxon>Bacteria</taxon>
        <taxon>Pseudomonadati</taxon>
        <taxon>Pseudomonadota</taxon>
        <taxon>Betaproteobacteria</taxon>
        <taxon>Burkholderiales</taxon>
        <taxon>Sphaerotilaceae</taxon>
        <taxon>Roseateles</taxon>
    </lineage>
</organism>
<feature type="transmembrane region" description="Helical" evidence="1">
    <location>
        <begin position="71"/>
        <end position="88"/>
    </location>
</feature>
<sequence length="139" mass="15320">MSSHPTAPLPPTDRVAPSGAETLSRNLAFYSLLALFVLCLAWELWLAPVGRGTLAIKALPLLVPLAGLWRYRLYTFRWLSLMVWLYVAEGLVRASSDRGLSVWLACLEVLLGVLIFVACSMQVRQRLAAARAARAQPEA</sequence>
<dbReference type="EMBL" id="JBDPZC010000006">
    <property type="protein sequence ID" value="MEO3713891.1"/>
    <property type="molecule type" value="Genomic_DNA"/>
</dbReference>
<evidence type="ECO:0000313" key="2">
    <source>
        <dbReference type="EMBL" id="MEO3713891.1"/>
    </source>
</evidence>
<gene>
    <name evidence="2" type="ORF">ABDJ40_14085</name>
</gene>
<protein>
    <submittedName>
        <fullName evidence="2">DUF2069 domain-containing protein</fullName>
    </submittedName>
</protein>
<evidence type="ECO:0000256" key="1">
    <source>
        <dbReference type="SAM" id="Phobius"/>
    </source>
</evidence>
<dbReference type="RefSeq" id="WP_347610720.1">
    <property type="nucleotide sequence ID" value="NZ_JBDPZC010000006.1"/>
</dbReference>
<evidence type="ECO:0000313" key="3">
    <source>
        <dbReference type="Proteomes" id="UP001462640"/>
    </source>
</evidence>
<dbReference type="Pfam" id="PF09842">
    <property type="entry name" value="DUF2069"/>
    <property type="match status" value="1"/>
</dbReference>
<dbReference type="Proteomes" id="UP001462640">
    <property type="component" value="Unassembled WGS sequence"/>
</dbReference>
<proteinExistence type="predicted"/>
<keyword evidence="3" id="KW-1185">Reference proteome</keyword>